<accession>A0A8H5HNU0</accession>
<dbReference type="Proteomes" id="UP000565441">
    <property type="component" value="Unassembled WGS sequence"/>
</dbReference>
<protein>
    <submittedName>
        <fullName evidence="1">Uncharacterized protein</fullName>
    </submittedName>
</protein>
<evidence type="ECO:0000313" key="1">
    <source>
        <dbReference type="EMBL" id="KAF5386881.1"/>
    </source>
</evidence>
<dbReference type="EMBL" id="JAACJP010000002">
    <property type="protein sequence ID" value="KAF5386881.1"/>
    <property type="molecule type" value="Genomic_DNA"/>
</dbReference>
<comment type="caution">
    <text evidence="1">The sequence shown here is derived from an EMBL/GenBank/DDBJ whole genome shotgun (WGS) entry which is preliminary data.</text>
</comment>
<dbReference type="AlphaFoldDB" id="A0A8H5HNU0"/>
<organism evidence="1 2">
    <name type="scientific">Tricholomella constricta</name>
    <dbReference type="NCBI Taxonomy" id="117010"/>
    <lineage>
        <taxon>Eukaryota</taxon>
        <taxon>Fungi</taxon>
        <taxon>Dikarya</taxon>
        <taxon>Basidiomycota</taxon>
        <taxon>Agaricomycotina</taxon>
        <taxon>Agaricomycetes</taxon>
        <taxon>Agaricomycetidae</taxon>
        <taxon>Agaricales</taxon>
        <taxon>Tricholomatineae</taxon>
        <taxon>Lyophyllaceae</taxon>
        <taxon>Tricholomella</taxon>
    </lineage>
</organism>
<name>A0A8H5HNU0_9AGAR</name>
<proteinExistence type="predicted"/>
<reference evidence="1 2" key="1">
    <citation type="journal article" date="2020" name="ISME J.">
        <title>Uncovering the hidden diversity of litter-decomposition mechanisms in mushroom-forming fungi.</title>
        <authorList>
            <person name="Floudas D."/>
            <person name="Bentzer J."/>
            <person name="Ahren D."/>
            <person name="Johansson T."/>
            <person name="Persson P."/>
            <person name="Tunlid A."/>
        </authorList>
    </citation>
    <scope>NUCLEOTIDE SEQUENCE [LARGE SCALE GENOMIC DNA]</scope>
    <source>
        <strain evidence="1 2">CBS 661.87</strain>
    </source>
</reference>
<evidence type="ECO:0000313" key="2">
    <source>
        <dbReference type="Proteomes" id="UP000565441"/>
    </source>
</evidence>
<gene>
    <name evidence="1" type="ORF">D9615_001685</name>
</gene>
<dbReference type="OrthoDB" id="2586076at2759"/>
<keyword evidence="2" id="KW-1185">Reference proteome</keyword>
<sequence>MTILIGTLTVSLTHRATFAGDSMVPILSKAIELYDSTKRDSYSWDQERPFSIAIPSVVTIGERTTLTPPSFFSFHQNVVCEISYVVIFKMTRKANALKSKDEMSVLHPRKTVPILYLPKSSPSDPPLTSIPRLPRGMQHSASLPGIFERVKTVALAPAHSPSGKGKFNLEQFGKCIHLSLPSPQCFTSGELIPFTLSLVFPKDPVLASLLAPTTQIHLFKRLIVRGKGGEEIVRDTCISSAELRTSKKLTEGVRVFRGFIQAGAAGGEASWQIDNIIAVKYVLRAILRPPVGLVDYIPSFRHEEVLQIMTDYWGTLGRELISVGGLPTPALGLAKSLRRDT</sequence>